<feature type="compositionally biased region" description="Basic and acidic residues" evidence="1">
    <location>
        <begin position="21"/>
        <end position="44"/>
    </location>
</feature>
<accession>A0A4Q4SRL8</accession>
<feature type="region of interest" description="Disordered" evidence="1">
    <location>
        <begin position="1"/>
        <end position="65"/>
    </location>
</feature>
<sequence>MGPQPPFIYDGATARSSSQYPEKEFDPKAVTRASWEPKPKKPKQEGPLVAFNRHPDAQAVPPGRSMNFRPMSGTSKWWIKFTRHVQLALRCLELVGGLGLVALMILISEVEPKLAWVMRIIPGVVAVSCIYSIYHHARPARVRPPASAAAYQCFSAVHDLATAALYGFGAALVHNQGGDWTTLLGNKDLAEFLVRTEYYALIVAGGLHVVSLAISTYLGLMFRRIARMPPDMNPLEDHLTRRAHKRNKSSVATTATWETESTKRLSTPLEDRRRSGAPYEDVCSSRPPSIPFMHTRTGSRDSFGSSHPDSRSGLPSRQYQIVPGNSSPPKRNSAPASASDAAAKKKHMSAPLPPLPRGSYAELPLHEGYSSRPNSVAGPQGLTGNIDNSGKNSGSASPVRAPRFMETWYASESLVNRTQQRQRAAERTKEEDKGRAYEALAQPYDDGDDNDSDRENVMMRPDRRYEFQSDDSDSDSGDELRGDYAMVGRKTSLHPNPLRLHPPRTAALSQVSENVARSASGSRDIADEQRLAVPKSGGGGANGRRDASFQGGEEALFYARPYGDLRPATPPVMVGSPRQVSSGTDYHNGYGAGRGYRRNVSGRAAEEGMAGPATAQGGYSGTLLKGLMASMPT</sequence>
<evidence type="ECO:0000313" key="4">
    <source>
        <dbReference type="Proteomes" id="UP000293360"/>
    </source>
</evidence>
<proteinExistence type="predicted"/>
<evidence type="ECO:0000256" key="2">
    <source>
        <dbReference type="SAM" id="Phobius"/>
    </source>
</evidence>
<feature type="compositionally biased region" description="Polar residues" evidence="1">
    <location>
        <begin position="300"/>
        <end position="330"/>
    </location>
</feature>
<protein>
    <submittedName>
        <fullName evidence="3">Uncharacterized protein</fullName>
    </submittedName>
</protein>
<organism evidence="3 4">
    <name type="scientific">Monosporascus ibericus</name>
    <dbReference type="NCBI Taxonomy" id="155417"/>
    <lineage>
        <taxon>Eukaryota</taxon>
        <taxon>Fungi</taxon>
        <taxon>Dikarya</taxon>
        <taxon>Ascomycota</taxon>
        <taxon>Pezizomycotina</taxon>
        <taxon>Sordariomycetes</taxon>
        <taxon>Xylariomycetidae</taxon>
        <taxon>Xylariales</taxon>
        <taxon>Xylariales incertae sedis</taxon>
        <taxon>Monosporascus</taxon>
    </lineage>
</organism>
<evidence type="ECO:0000313" key="3">
    <source>
        <dbReference type="EMBL" id="RYO73948.1"/>
    </source>
</evidence>
<reference evidence="3 4" key="1">
    <citation type="submission" date="2018-06" db="EMBL/GenBank/DDBJ databases">
        <title>Complete Genomes of Monosporascus.</title>
        <authorList>
            <person name="Robinson A.J."/>
            <person name="Natvig D.O."/>
        </authorList>
    </citation>
    <scope>NUCLEOTIDE SEQUENCE [LARGE SCALE GENOMIC DNA]</scope>
    <source>
        <strain evidence="3 4">CBS 110550</strain>
    </source>
</reference>
<feature type="compositionally biased region" description="Polar residues" evidence="1">
    <location>
        <begin position="382"/>
        <end position="396"/>
    </location>
</feature>
<feature type="transmembrane region" description="Helical" evidence="2">
    <location>
        <begin position="87"/>
        <end position="108"/>
    </location>
</feature>
<feature type="compositionally biased region" description="Basic and acidic residues" evidence="1">
    <location>
        <begin position="423"/>
        <end position="436"/>
    </location>
</feature>
<keyword evidence="2" id="KW-0812">Transmembrane</keyword>
<gene>
    <name evidence="3" type="ORF">DL764_011022</name>
</gene>
<feature type="transmembrane region" description="Helical" evidence="2">
    <location>
        <begin position="114"/>
        <end position="134"/>
    </location>
</feature>
<keyword evidence="4" id="KW-1185">Reference proteome</keyword>
<dbReference type="EMBL" id="QJNU01001601">
    <property type="protein sequence ID" value="RYO73948.1"/>
    <property type="molecule type" value="Genomic_DNA"/>
</dbReference>
<dbReference type="AlphaFoldDB" id="A0A4Q4SRL8"/>
<dbReference type="OrthoDB" id="5404940at2759"/>
<feature type="region of interest" description="Disordered" evidence="1">
    <location>
        <begin position="517"/>
        <end position="548"/>
    </location>
</feature>
<name>A0A4Q4SRL8_9PEZI</name>
<comment type="caution">
    <text evidence="3">The sequence shown here is derived from an EMBL/GenBank/DDBJ whole genome shotgun (WGS) entry which is preliminary data.</text>
</comment>
<dbReference type="STRING" id="155417.A0A4Q4SRL8"/>
<feature type="transmembrane region" description="Helical" evidence="2">
    <location>
        <begin position="198"/>
        <end position="220"/>
    </location>
</feature>
<feature type="region of interest" description="Disordered" evidence="1">
    <location>
        <begin position="415"/>
        <end position="481"/>
    </location>
</feature>
<evidence type="ECO:0000256" key="1">
    <source>
        <dbReference type="SAM" id="MobiDB-lite"/>
    </source>
</evidence>
<dbReference type="Proteomes" id="UP000293360">
    <property type="component" value="Unassembled WGS sequence"/>
</dbReference>
<keyword evidence="2" id="KW-1133">Transmembrane helix</keyword>
<feature type="compositionally biased region" description="Basic and acidic residues" evidence="1">
    <location>
        <begin position="453"/>
        <end position="467"/>
    </location>
</feature>
<feature type="compositionally biased region" description="Acidic residues" evidence="1">
    <location>
        <begin position="468"/>
        <end position="477"/>
    </location>
</feature>
<feature type="region of interest" description="Disordered" evidence="1">
    <location>
        <begin position="242"/>
        <end position="399"/>
    </location>
</feature>
<keyword evidence="2" id="KW-0472">Membrane</keyword>
<feature type="compositionally biased region" description="Polar residues" evidence="1">
    <location>
        <begin position="249"/>
        <end position="259"/>
    </location>
</feature>